<name>A0A0C1HE26_9BACT</name>
<sequence length="127" mass="14344">MRILSNHFSCYYSSLFEGCFIYLTKRQKTIIAVAIGVFSCFAAGYLLYQVINKRKIRPLSSDAASLNREPNFGKPLSPSTEEHRRNLPIIDPALIHRINSLISAFPPMGNESDEQTIEEEVDYTGVT</sequence>
<feature type="non-terminal residue" evidence="2">
    <location>
        <position position="127"/>
    </location>
</feature>
<evidence type="ECO:0000256" key="1">
    <source>
        <dbReference type="SAM" id="Phobius"/>
    </source>
</evidence>
<keyword evidence="1" id="KW-1133">Transmembrane helix</keyword>
<gene>
    <name evidence="2" type="ORF">DB44_BS00040</name>
</gene>
<dbReference type="AlphaFoldDB" id="A0A0C1HE26"/>
<dbReference type="Proteomes" id="UP000031465">
    <property type="component" value="Unassembled WGS sequence"/>
</dbReference>
<protein>
    <submittedName>
        <fullName evidence="2">Uncharacterized protein</fullName>
    </submittedName>
</protein>
<dbReference type="EMBL" id="JSAN01000041">
    <property type="protein sequence ID" value="KIC73008.1"/>
    <property type="molecule type" value="Genomic_DNA"/>
</dbReference>
<comment type="caution">
    <text evidence="2">The sequence shown here is derived from an EMBL/GenBank/DDBJ whole genome shotgun (WGS) entry which is preliminary data.</text>
</comment>
<feature type="transmembrane region" description="Helical" evidence="1">
    <location>
        <begin position="30"/>
        <end position="48"/>
    </location>
</feature>
<keyword evidence="1" id="KW-0812">Transmembrane</keyword>
<organism evidence="2 3">
    <name type="scientific">Candidatus Protochlamydia amoebophila</name>
    <dbReference type="NCBI Taxonomy" id="362787"/>
    <lineage>
        <taxon>Bacteria</taxon>
        <taxon>Pseudomonadati</taxon>
        <taxon>Chlamydiota</taxon>
        <taxon>Chlamydiia</taxon>
        <taxon>Parachlamydiales</taxon>
        <taxon>Parachlamydiaceae</taxon>
        <taxon>Candidatus Protochlamydia</taxon>
    </lineage>
</organism>
<keyword evidence="1" id="KW-0472">Membrane</keyword>
<reference evidence="2 3" key="1">
    <citation type="journal article" date="2014" name="Mol. Biol. Evol.">
        <title>Massive expansion of Ubiquitination-related gene families within the Chlamydiae.</title>
        <authorList>
            <person name="Domman D."/>
            <person name="Collingro A."/>
            <person name="Lagkouvardos I."/>
            <person name="Gehre L."/>
            <person name="Weinmaier T."/>
            <person name="Rattei T."/>
            <person name="Subtil A."/>
            <person name="Horn M."/>
        </authorList>
    </citation>
    <scope>NUCLEOTIDE SEQUENCE [LARGE SCALE GENOMIC DNA]</scope>
    <source>
        <strain evidence="2 3">EI2</strain>
    </source>
</reference>
<accession>A0A0C1HE26</accession>
<evidence type="ECO:0000313" key="2">
    <source>
        <dbReference type="EMBL" id="KIC73008.1"/>
    </source>
</evidence>
<evidence type="ECO:0000313" key="3">
    <source>
        <dbReference type="Proteomes" id="UP000031465"/>
    </source>
</evidence>
<proteinExistence type="predicted"/>